<name>A0A0G4P660_PENC3</name>
<dbReference type="EMBL" id="HG793139">
    <property type="protein sequence ID" value="CRL21802.1"/>
    <property type="molecule type" value="Genomic_DNA"/>
</dbReference>
<sequence length="55" mass="6504">MLKQVHFKNTWMEIPRNEERSTKTMSPEEHPKQGFINQEPVCFIRYISNVKGPTA</sequence>
<gene>
    <name evidence="2" type="ORF">PCAMFM013_S006g000342</name>
</gene>
<feature type="compositionally biased region" description="Basic and acidic residues" evidence="1">
    <location>
        <begin position="15"/>
        <end position="32"/>
    </location>
</feature>
<feature type="region of interest" description="Disordered" evidence="1">
    <location>
        <begin position="1"/>
        <end position="34"/>
    </location>
</feature>
<reference evidence="2 3" key="1">
    <citation type="journal article" date="2014" name="Nat. Commun.">
        <title>Multiple recent horizontal transfers of a large genomic region in cheese making fungi.</title>
        <authorList>
            <person name="Cheeseman K."/>
            <person name="Ropars J."/>
            <person name="Renault P."/>
            <person name="Dupont J."/>
            <person name="Gouzy J."/>
            <person name="Branca A."/>
            <person name="Abraham A.L."/>
            <person name="Ceppi M."/>
            <person name="Conseiller E."/>
            <person name="Debuchy R."/>
            <person name="Malagnac F."/>
            <person name="Goarin A."/>
            <person name="Silar P."/>
            <person name="Lacoste S."/>
            <person name="Sallet E."/>
            <person name="Bensimon A."/>
            <person name="Giraud T."/>
            <person name="Brygoo Y."/>
        </authorList>
    </citation>
    <scope>NUCLEOTIDE SEQUENCE [LARGE SCALE GENOMIC DNA]</scope>
    <source>
        <strain evidence="3">FM 013</strain>
    </source>
</reference>
<accession>A0A0G4P660</accession>
<evidence type="ECO:0000313" key="2">
    <source>
        <dbReference type="EMBL" id="CRL21802.1"/>
    </source>
</evidence>
<evidence type="ECO:0000313" key="3">
    <source>
        <dbReference type="Proteomes" id="UP000053732"/>
    </source>
</evidence>
<keyword evidence="3" id="KW-1185">Reference proteome</keyword>
<organism evidence="2 3">
    <name type="scientific">Penicillium camemberti (strain FM 013)</name>
    <dbReference type="NCBI Taxonomy" id="1429867"/>
    <lineage>
        <taxon>Eukaryota</taxon>
        <taxon>Fungi</taxon>
        <taxon>Dikarya</taxon>
        <taxon>Ascomycota</taxon>
        <taxon>Pezizomycotina</taxon>
        <taxon>Eurotiomycetes</taxon>
        <taxon>Eurotiomycetidae</taxon>
        <taxon>Eurotiales</taxon>
        <taxon>Aspergillaceae</taxon>
        <taxon>Penicillium</taxon>
    </lineage>
</organism>
<proteinExistence type="predicted"/>
<evidence type="ECO:0000256" key="1">
    <source>
        <dbReference type="SAM" id="MobiDB-lite"/>
    </source>
</evidence>
<protein>
    <submittedName>
        <fullName evidence="2">Str. FM013</fullName>
    </submittedName>
</protein>
<dbReference type="AlphaFoldDB" id="A0A0G4P660"/>
<dbReference type="Proteomes" id="UP000053732">
    <property type="component" value="Unassembled WGS sequence"/>
</dbReference>